<dbReference type="Pfam" id="PF02195">
    <property type="entry name" value="ParB_N"/>
    <property type="match status" value="1"/>
</dbReference>
<dbReference type="EMBL" id="JBDIMF010000002">
    <property type="protein sequence ID" value="MEN2786500.1"/>
    <property type="molecule type" value="Genomic_DNA"/>
</dbReference>
<comment type="caution">
    <text evidence="6">The sequence shown here is derived from an EMBL/GenBank/DDBJ whole genome shotgun (WGS) entry which is preliminary data.</text>
</comment>
<dbReference type="PIRSF" id="PIRSF036758">
    <property type="entry name" value="Aden_M_ParB"/>
    <property type="match status" value="1"/>
</dbReference>
<dbReference type="Pfam" id="PF01555">
    <property type="entry name" value="N6_N4_Mtase"/>
    <property type="match status" value="1"/>
</dbReference>
<name>A0ABU9XRP6_9SPHN</name>
<protein>
    <recommendedName>
        <fullName evidence="4">Methyltransferase</fullName>
        <ecNumber evidence="4">2.1.1.-</ecNumber>
    </recommendedName>
</protein>
<dbReference type="GO" id="GO:0008168">
    <property type="term" value="F:methyltransferase activity"/>
    <property type="evidence" value="ECO:0007669"/>
    <property type="project" value="UniProtKB-KW"/>
</dbReference>
<evidence type="ECO:0000259" key="5">
    <source>
        <dbReference type="SMART" id="SM00470"/>
    </source>
</evidence>
<evidence type="ECO:0000256" key="4">
    <source>
        <dbReference type="RuleBase" id="RU362026"/>
    </source>
</evidence>
<evidence type="ECO:0000313" key="7">
    <source>
        <dbReference type="Proteomes" id="UP001404104"/>
    </source>
</evidence>
<dbReference type="EC" id="2.1.1.-" evidence="4"/>
<dbReference type="RefSeq" id="WP_345864319.1">
    <property type="nucleotide sequence ID" value="NZ_JBDIMF010000002.1"/>
</dbReference>
<proteinExistence type="inferred from homology"/>
<sequence>MAVAALVPAVRRTRTHSGKKRQTLEASIQEYGMLDPITVNSANVIVDGHLRWEMAQKLGFREVPVIRISHLSDAELRAFAIAANKLPSVASYDLDALRLELEEIRAEVPKIDLTLTGFTIGEMDRLDGRYRAGLYDDLDEDLPQSLEVPRAQLGDLYALGDHRIICGNSLEPSVYATLMGADRATCCFTDPPYNVKIQGHVTSSAKHDDFAMASGEMTQSEFEQFLNVALSNACAHLTDGAIAFVCMDHAHLLELLQVGDQVFTERLNICIWDKGRGGMGSLYRSQHECVAVFKNGSAPHLNNVALGKNGRDRTNVWSFPGMIGFGKARTKARSLHPTVKPVALMAEALLDVTALGDRVLDPFGGSGSTLIAAERIGRHARLIELDPTYVDRTIARWERVTGRKAELIHRDVELVLDNTDIEGQD</sequence>
<evidence type="ECO:0000256" key="2">
    <source>
        <dbReference type="ARBA" id="ARBA00022679"/>
    </source>
</evidence>
<evidence type="ECO:0000256" key="1">
    <source>
        <dbReference type="ARBA" id="ARBA00022603"/>
    </source>
</evidence>
<feature type="domain" description="ParB-like N-terminal" evidence="5">
    <location>
        <begin position="2"/>
        <end position="85"/>
    </location>
</feature>
<dbReference type="Proteomes" id="UP001404104">
    <property type="component" value="Unassembled WGS sequence"/>
</dbReference>
<comment type="similarity">
    <text evidence="4">Belongs to the N(4)/N(6)-methyltransferase family.</text>
</comment>
<dbReference type="InterPro" id="IPR036086">
    <property type="entry name" value="ParB/Sulfiredoxin_sf"/>
</dbReference>
<dbReference type="InterPro" id="IPR015840">
    <property type="entry name" value="DNA_MeTrfase_ParB"/>
</dbReference>
<dbReference type="CDD" id="cd02440">
    <property type="entry name" value="AdoMet_MTases"/>
    <property type="match status" value="1"/>
</dbReference>
<dbReference type="GO" id="GO:0032259">
    <property type="term" value="P:methylation"/>
    <property type="evidence" value="ECO:0007669"/>
    <property type="project" value="UniProtKB-KW"/>
</dbReference>
<dbReference type="InterPro" id="IPR001091">
    <property type="entry name" value="RM_Methyltransferase"/>
</dbReference>
<dbReference type="Gene3D" id="3.90.1530.10">
    <property type="entry name" value="Conserved hypothetical protein from pyrococcus furiosus pfu- 392566-001, ParB domain"/>
    <property type="match status" value="1"/>
</dbReference>
<accession>A0ABU9XRP6</accession>
<organism evidence="6 7">
    <name type="scientific">Sphingomonas qilianensis</name>
    <dbReference type="NCBI Taxonomy" id="1736690"/>
    <lineage>
        <taxon>Bacteria</taxon>
        <taxon>Pseudomonadati</taxon>
        <taxon>Pseudomonadota</taxon>
        <taxon>Alphaproteobacteria</taxon>
        <taxon>Sphingomonadales</taxon>
        <taxon>Sphingomonadaceae</taxon>
        <taxon>Sphingomonas</taxon>
    </lineage>
</organism>
<keyword evidence="1 6" id="KW-0489">Methyltransferase</keyword>
<keyword evidence="2" id="KW-0808">Transferase</keyword>
<dbReference type="SMART" id="SM00470">
    <property type="entry name" value="ParB"/>
    <property type="match status" value="1"/>
</dbReference>
<dbReference type="SUPFAM" id="SSF53335">
    <property type="entry name" value="S-adenosyl-L-methionine-dependent methyltransferases"/>
    <property type="match status" value="1"/>
</dbReference>
<gene>
    <name evidence="6" type="ORF">ABC969_08725</name>
</gene>
<dbReference type="Gene3D" id="3.40.50.150">
    <property type="entry name" value="Vaccinia Virus protein VP39"/>
    <property type="match status" value="1"/>
</dbReference>
<dbReference type="CDD" id="cd16403">
    <property type="entry name" value="ParB_N_like_MT"/>
    <property type="match status" value="1"/>
</dbReference>
<comment type="catalytic activity">
    <reaction evidence="3">
        <text>a 2'-deoxyadenosine in DNA + S-adenosyl-L-methionine = an N(6)-methyl-2'-deoxyadenosine in DNA + S-adenosyl-L-homocysteine + H(+)</text>
        <dbReference type="Rhea" id="RHEA:15197"/>
        <dbReference type="Rhea" id="RHEA-COMP:12418"/>
        <dbReference type="Rhea" id="RHEA-COMP:12419"/>
        <dbReference type="ChEBI" id="CHEBI:15378"/>
        <dbReference type="ChEBI" id="CHEBI:57856"/>
        <dbReference type="ChEBI" id="CHEBI:59789"/>
        <dbReference type="ChEBI" id="CHEBI:90615"/>
        <dbReference type="ChEBI" id="CHEBI:90616"/>
        <dbReference type="EC" id="2.1.1.72"/>
    </reaction>
</comment>
<keyword evidence="7" id="KW-1185">Reference proteome</keyword>
<evidence type="ECO:0000256" key="3">
    <source>
        <dbReference type="ARBA" id="ARBA00047942"/>
    </source>
</evidence>
<dbReference type="InterPro" id="IPR029063">
    <property type="entry name" value="SAM-dependent_MTases_sf"/>
</dbReference>
<dbReference type="InterPro" id="IPR002941">
    <property type="entry name" value="DNA_methylase_N4/N6"/>
</dbReference>
<dbReference type="InterPro" id="IPR003115">
    <property type="entry name" value="ParB_N"/>
</dbReference>
<dbReference type="SUPFAM" id="SSF110849">
    <property type="entry name" value="ParB/Sulfiredoxin"/>
    <property type="match status" value="1"/>
</dbReference>
<dbReference type="PRINTS" id="PR00508">
    <property type="entry name" value="S21N4MTFRASE"/>
</dbReference>
<evidence type="ECO:0000313" key="6">
    <source>
        <dbReference type="EMBL" id="MEN2786500.1"/>
    </source>
</evidence>
<reference evidence="6 7" key="1">
    <citation type="submission" date="2024-05" db="EMBL/GenBank/DDBJ databases">
        <authorList>
            <person name="Liu Q."/>
            <person name="Xin Y.-H."/>
        </authorList>
    </citation>
    <scope>NUCLEOTIDE SEQUENCE [LARGE SCALE GENOMIC DNA]</scope>
    <source>
        <strain evidence="6 7">CGMCC 1.15349</strain>
    </source>
</reference>